<dbReference type="PANTHER" id="PTHR13847:SF280">
    <property type="entry name" value="D-AMINO ACID DEHYDROGENASE"/>
    <property type="match status" value="1"/>
</dbReference>
<accession>A0A4R3M9P2</accession>
<reference evidence="4 5" key="1">
    <citation type="submission" date="2019-03" db="EMBL/GenBank/DDBJ databases">
        <title>Genomic Encyclopedia of Type Strains, Phase IV (KMG-IV): sequencing the most valuable type-strain genomes for metagenomic binning, comparative biology and taxonomic classification.</title>
        <authorList>
            <person name="Goeker M."/>
        </authorList>
    </citation>
    <scope>NUCLEOTIDE SEQUENCE [LARGE SCALE GENOMIC DNA]</scope>
    <source>
        <strain evidence="4 5">DSM 24591</strain>
    </source>
</reference>
<evidence type="ECO:0000256" key="2">
    <source>
        <dbReference type="ARBA" id="ARBA00023002"/>
    </source>
</evidence>
<dbReference type="SUPFAM" id="SSF51905">
    <property type="entry name" value="FAD/NAD(P)-binding domain"/>
    <property type="match status" value="1"/>
</dbReference>
<gene>
    <name evidence="4" type="ORF">EDC26_102260</name>
</gene>
<dbReference type="NCBIfam" id="NF001933">
    <property type="entry name" value="PRK00711.1"/>
    <property type="match status" value="1"/>
</dbReference>
<comment type="caution">
    <text evidence="4">The sequence shown here is derived from an EMBL/GenBank/DDBJ whole genome shotgun (WGS) entry which is preliminary data.</text>
</comment>
<dbReference type="SUPFAM" id="SSF54373">
    <property type="entry name" value="FAD-linked reductases, C-terminal domain"/>
    <property type="match status" value="1"/>
</dbReference>
<dbReference type="PANTHER" id="PTHR13847">
    <property type="entry name" value="SARCOSINE DEHYDROGENASE-RELATED"/>
    <property type="match status" value="1"/>
</dbReference>
<dbReference type="GO" id="GO:0005886">
    <property type="term" value="C:plasma membrane"/>
    <property type="evidence" value="ECO:0007669"/>
    <property type="project" value="TreeGrafter"/>
</dbReference>
<dbReference type="GO" id="GO:0005737">
    <property type="term" value="C:cytoplasm"/>
    <property type="evidence" value="ECO:0007669"/>
    <property type="project" value="TreeGrafter"/>
</dbReference>
<sequence length="422" mass="46711">MQAIIIGGGIIGVATAYQLCQRGVGVTVIDREPDVACATSRGNAGVIAPGYVTPWAAPGMPTKILKYLFRSESPVIYRPKFNSRQWRWVMRWLRECDLERYRINKERMQRIAYYSKSRLEQFRATHPFEYGRSQGYLQLFRSAFDEEMARPAMQILAEAGINHRLLTANECVEVEPGLKWARVQPASGLYLPDDEAGDCAVFAKHLRLLCEEGGVHFRFNTEVRALQSSGARVTGVVVRDDRQTRQTLDADVVVVAAGVESRDLLAPFGIVVPLYPIKGYSTTLAVTDSQRAPRAAVMDESLKTAITRMGPNIRVAGTAELGDSKLVVREKATRTLIKVMQDWFPDAVNVSQASFWVGLRPMTPDGPPLLGKTPTQNLYINLGHGSTGWAMSMGSAQVVSDLITGHEPEIDLSGLTLDRYGH</sequence>
<dbReference type="EMBL" id="SMAJ01000002">
    <property type="protein sequence ID" value="TCT10304.1"/>
    <property type="molecule type" value="Genomic_DNA"/>
</dbReference>
<comment type="similarity">
    <text evidence="1">Belongs to the DadA oxidoreductase family.</text>
</comment>
<dbReference type="GO" id="GO:0055130">
    <property type="term" value="P:D-alanine catabolic process"/>
    <property type="evidence" value="ECO:0007669"/>
    <property type="project" value="TreeGrafter"/>
</dbReference>
<dbReference type="Gene3D" id="3.50.50.60">
    <property type="entry name" value="FAD/NAD(P)-binding domain"/>
    <property type="match status" value="2"/>
</dbReference>
<dbReference type="Pfam" id="PF01266">
    <property type="entry name" value="DAO"/>
    <property type="match status" value="1"/>
</dbReference>
<dbReference type="RefSeq" id="WP_132579892.1">
    <property type="nucleotide sequence ID" value="NZ_SMAJ01000002.1"/>
</dbReference>
<organism evidence="4 5">
    <name type="scientific">Paralcaligenes ureilyticus</name>
    <dbReference type="NCBI Taxonomy" id="627131"/>
    <lineage>
        <taxon>Bacteria</taxon>
        <taxon>Pseudomonadati</taxon>
        <taxon>Pseudomonadota</taxon>
        <taxon>Betaproteobacteria</taxon>
        <taxon>Burkholderiales</taxon>
        <taxon>Alcaligenaceae</taxon>
        <taxon>Paralcaligenes</taxon>
    </lineage>
</organism>
<dbReference type="InterPro" id="IPR006076">
    <property type="entry name" value="FAD-dep_OxRdtase"/>
</dbReference>
<evidence type="ECO:0000313" key="4">
    <source>
        <dbReference type="EMBL" id="TCT10304.1"/>
    </source>
</evidence>
<proteinExistence type="inferred from homology"/>
<keyword evidence="5" id="KW-1185">Reference proteome</keyword>
<evidence type="ECO:0000259" key="3">
    <source>
        <dbReference type="Pfam" id="PF01266"/>
    </source>
</evidence>
<dbReference type="Gene3D" id="3.30.9.10">
    <property type="entry name" value="D-Amino Acid Oxidase, subunit A, domain 2"/>
    <property type="match status" value="1"/>
</dbReference>
<evidence type="ECO:0000313" key="5">
    <source>
        <dbReference type="Proteomes" id="UP000295525"/>
    </source>
</evidence>
<protein>
    <submittedName>
        <fullName evidence="4">D-amino-acid dehydrogenase</fullName>
    </submittedName>
</protein>
<dbReference type="OrthoDB" id="18526at2"/>
<dbReference type="Proteomes" id="UP000295525">
    <property type="component" value="Unassembled WGS sequence"/>
</dbReference>
<feature type="domain" description="FAD dependent oxidoreductase" evidence="3">
    <location>
        <begin position="3"/>
        <end position="402"/>
    </location>
</feature>
<name>A0A4R3M9P2_9BURK</name>
<dbReference type="GO" id="GO:0008718">
    <property type="term" value="F:D-amino-acid dehydrogenase activity"/>
    <property type="evidence" value="ECO:0007669"/>
    <property type="project" value="TreeGrafter"/>
</dbReference>
<evidence type="ECO:0000256" key="1">
    <source>
        <dbReference type="ARBA" id="ARBA00009410"/>
    </source>
</evidence>
<dbReference type="AlphaFoldDB" id="A0A4R3M9P2"/>
<dbReference type="InterPro" id="IPR036188">
    <property type="entry name" value="FAD/NAD-bd_sf"/>
</dbReference>
<keyword evidence="2" id="KW-0560">Oxidoreductase</keyword>